<evidence type="ECO:0000313" key="4">
    <source>
        <dbReference type="Proteomes" id="UP001203297"/>
    </source>
</evidence>
<dbReference type="AlphaFoldDB" id="A0AAD4MC46"/>
<feature type="region of interest" description="Disordered" evidence="1">
    <location>
        <begin position="1"/>
        <end position="161"/>
    </location>
</feature>
<name>A0AAD4MC46_9AGAM</name>
<protein>
    <recommendedName>
        <fullName evidence="2">DUF4211 domain-containing protein</fullName>
    </recommendedName>
</protein>
<evidence type="ECO:0000256" key="1">
    <source>
        <dbReference type="SAM" id="MobiDB-lite"/>
    </source>
</evidence>
<dbReference type="Proteomes" id="UP001203297">
    <property type="component" value="Unassembled WGS sequence"/>
</dbReference>
<accession>A0AAD4MC46</accession>
<feature type="compositionally biased region" description="Polar residues" evidence="1">
    <location>
        <begin position="221"/>
        <end position="231"/>
    </location>
</feature>
<organism evidence="3 4">
    <name type="scientific">Multifurca ochricompacta</name>
    <dbReference type="NCBI Taxonomy" id="376703"/>
    <lineage>
        <taxon>Eukaryota</taxon>
        <taxon>Fungi</taxon>
        <taxon>Dikarya</taxon>
        <taxon>Basidiomycota</taxon>
        <taxon>Agaricomycotina</taxon>
        <taxon>Agaricomycetes</taxon>
        <taxon>Russulales</taxon>
        <taxon>Russulaceae</taxon>
        <taxon>Multifurca</taxon>
    </lineage>
</organism>
<evidence type="ECO:0000313" key="3">
    <source>
        <dbReference type="EMBL" id="KAI0306457.1"/>
    </source>
</evidence>
<evidence type="ECO:0000259" key="2">
    <source>
        <dbReference type="Pfam" id="PF13926"/>
    </source>
</evidence>
<feature type="compositionally biased region" description="Polar residues" evidence="1">
    <location>
        <begin position="1"/>
        <end position="23"/>
    </location>
</feature>
<proteinExistence type="predicted"/>
<dbReference type="InterPro" id="IPR025451">
    <property type="entry name" value="DUF4211"/>
</dbReference>
<dbReference type="PANTHER" id="PTHR14689">
    <property type="entry name" value="PHORBOL-ESTER_DAG-TYPE DOMAIN-CONTAINING PROTEIN"/>
    <property type="match status" value="1"/>
</dbReference>
<dbReference type="GO" id="GO:0005634">
    <property type="term" value="C:nucleus"/>
    <property type="evidence" value="ECO:0007669"/>
    <property type="project" value="TreeGrafter"/>
</dbReference>
<feature type="compositionally biased region" description="Polar residues" evidence="1">
    <location>
        <begin position="47"/>
        <end position="58"/>
    </location>
</feature>
<feature type="compositionally biased region" description="Basic and acidic residues" evidence="1">
    <location>
        <begin position="64"/>
        <end position="75"/>
    </location>
</feature>
<dbReference type="PANTHER" id="PTHR14689:SF0">
    <property type="entry name" value="COILED-COIL DOMAIN-CONTAINING PROTEIN 82"/>
    <property type="match status" value="1"/>
</dbReference>
<feature type="compositionally biased region" description="Acidic residues" evidence="1">
    <location>
        <begin position="235"/>
        <end position="244"/>
    </location>
</feature>
<feature type="domain" description="DUF4211" evidence="2">
    <location>
        <begin position="246"/>
        <end position="379"/>
    </location>
</feature>
<feature type="region of interest" description="Disordered" evidence="1">
    <location>
        <begin position="196"/>
        <end position="244"/>
    </location>
</feature>
<sequence>MPRTQLRQQNLTKFLKTSHSTTDTPRDNSPKKKLGLSGGATRIPASQAPNLSDPSDTDSGIGEIRFEPRKQVTLDDDHDIQPLSPTRRRGILTKVGSQTDHRTSTSSDLDDNMGTNRRESSSNKAKRPTSRSPSTELEPPPKRRRRLAKGVRPLSPEKSDDLLGEINEAGECCIELHQAQTNLNFRYHSISLSKEKKLGVKRPESSDEQTSGDDERITPFQGAQQDDGTQNEADHEGDGDDSDIADFVVQDDEEAIPELPMAFSRHTHRDTSHDFKIVCQLFVHLSMTPMDGRRCFMEQALKDHEYFAVAFKAISRKISGTKDSIASSTWSRDYRKTLEIYPDLSLTKVDFAIPHCDACHLGGRLSTVTGWLKGFPYDNLSFEPIIHESDSEDYDSEGSHITGFSLGRFCAARTQIFHRLSHWSYHLYRALSEEVDLVQQPGKKRLFDRLASIPPPEDVSNPDDVMEWLDQRGVVSTEWHKLCELLQRAGSLNASVGKREEDIDLDI</sequence>
<gene>
    <name evidence="3" type="ORF">B0F90DRAFT_1690122</name>
</gene>
<dbReference type="EMBL" id="WTXG01000003">
    <property type="protein sequence ID" value="KAI0306457.1"/>
    <property type="molecule type" value="Genomic_DNA"/>
</dbReference>
<feature type="compositionally biased region" description="Basic and acidic residues" evidence="1">
    <location>
        <begin position="196"/>
        <end position="205"/>
    </location>
</feature>
<keyword evidence="4" id="KW-1185">Reference proteome</keyword>
<comment type="caution">
    <text evidence="3">The sequence shown here is derived from an EMBL/GenBank/DDBJ whole genome shotgun (WGS) entry which is preliminary data.</text>
</comment>
<dbReference type="Pfam" id="PF13926">
    <property type="entry name" value="DUF4211"/>
    <property type="match status" value="1"/>
</dbReference>
<reference evidence="3" key="1">
    <citation type="journal article" date="2022" name="New Phytol.">
        <title>Evolutionary transition to the ectomycorrhizal habit in the genomes of a hyperdiverse lineage of mushroom-forming fungi.</title>
        <authorList>
            <person name="Looney B."/>
            <person name="Miyauchi S."/>
            <person name="Morin E."/>
            <person name="Drula E."/>
            <person name="Courty P.E."/>
            <person name="Kohler A."/>
            <person name="Kuo A."/>
            <person name="LaButti K."/>
            <person name="Pangilinan J."/>
            <person name="Lipzen A."/>
            <person name="Riley R."/>
            <person name="Andreopoulos W."/>
            <person name="He G."/>
            <person name="Johnson J."/>
            <person name="Nolan M."/>
            <person name="Tritt A."/>
            <person name="Barry K.W."/>
            <person name="Grigoriev I.V."/>
            <person name="Nagy L.G."/>
            <person name="Hibbett D."/>
            <person name="Henrissat B."/>
            <person name="Matheny P.B."/>
            <person name="Labbe J."/>
            <person name="Martin F.M."/>
        </authorList>
    </citation>
    <scope>NUCLEOTIDE SEQUENCE</scope>
    <source>
        <strain evidence="3">BPL690</strain>
    </source>
</reference>